<keyword evidence="3" id="KW-0808">Transferase</keyword>
<dbReference type="AlphaFoldDB" id="A0A2U2DMX5"/>
<evidence type="ECO:0000313" key="12">
    <source>
        <dbReference type="Proteomes" id="UP000245252"/>
    </source>
</evidence>
<feature type="region of interest" description="Disordered" evidence="8">
    <location>
        <begin position="331"/>
        <end position="350"/>
    </location>
</feature>
<keyword evidence="9" id="KW-0732">Signal</keyword>
<keyword evidence="12" id="KW-1185">Reference proteome</keyword>
<keyword evidence="6 7" id="KW-0961">Cell wall biogenesis/degradation</keyword>
<evidence type="ECO:0000256" key="3">
    <source>
        <dbReference type="ARBA" id="ARBA00022679"/>
    </source>
</evidence>
<evidence type="ECO:0000256" key="1">
    <source>
        <dbReference type="ARBA" id="ARBA00004752"/>
    </source>
</evidence>
<dbReference type="PANTHER" id="PTHR36699:SF1">
    <property type="entry name" value="L,D-TRANSPEPTIDASE YAFK-RELATED"/>
    <property type="match status" value="1"/>
</dbReference>
<dbReference type="PANTHER" id="PTHR36699">
    <property type="entry name" value="LD-TRANSPEPTIDASE"/>
    <property type="match status" value="1"/>
</dbReference>
<keyword evidence="4 7" id="KW-0133">Cell shape</keyword>
<evidence type="ECO:0000256" key="8">
    <source>
        <dbReference type="SAM" id="MobiDB-lite"/>
    </source>
</evidence>
<keyword evidence="5 7" id="KW-0573">Peptidoglycan synthesis</keyword>
<dbReference type="GO" id="GO:0009252">
    <property type="term" value="P:peptidoglycan biosynthetic process"/>
    <property type="evidence" value="ECO:0007669"/>
    <property type="project" value="UniProtKB-UniPathway"/>
</dbReference>
<dbReference type="OrthoDB" id="9809748at2"/>
<feature type="active site" description="Nucleophile" evidence="7">
    <location>
        <position position="166"/>
    </location>
</feature>
<feature type="signal peptide" evidence="9">
    <location>
        <begin position="1"/>
        <end position="35"/>
    </location>
</feature>
<dbReference type="EMBL" id="QFBC01000009">
    <property type="protein sequence ID" value="PWE54668.1"/>
    <property type="molecule type" value="Genomic_DNA"/>
</dbReference>
<comment type="pathway">
    <text evidence="1 7">Cell wall biogenesis; peptidoglycan biosynthesis.</text>
</comment>
<evidence type="ECO:0000256" key="4">
    <source>
        <dbReference type="ARBA" id="ARBA00022960"/>
    </source>
</evidence>
<evidence type="ECO:0000256" key="9">
    <source>
        <dbReference type="SAM" id="SignalP"/>
    </source>
</evidence>
<name>A0A2U2DMX5_9HYPH</name>
<dbReference type="PROSITE" id="PS52029">
    <property type="entry name" value="LD_TPASE"/>
    <property type="match status" value="1"/>
</dbReference>
<dbReference type="InterPro" id="IPR038063">
    <property type="entry name" value="Transpep_catalytic_dom"/>
</dbReference>
<evidence type="ECO:0000256" key="7">
    <source>
        <dbReference type="PROSITE-ProRule" id="PRU01373"/>
    </source>
</evidence>
<protein>
    <recommendedName>
        <fullName evidence="10">L,D-TPase catalytic domain-containing protein</fullName>
    </recommendedName>
</protein>
<evidence type="ECO:0000256" key="2">
    <source>
        <dbReference type="ARBA" id="ARBA00005992"/>
    </source>
</evidence>
<feature type="active site" description="Proton donor/acceptor" evidence="7">
    <location>
        <position position="158"/>
    </location>
</feature>
<evidence type="ECO:0000256" key="6">
    <source>
        <dbReference type="ARBA" id="ARBA00023316"/>
    </source>
</evidence>
<dbReference type="PROSITE" id="PS51257">
    <property type="entry name" value="PROKAR_LIPOPROTEIN"/>
    <property type="match status" value="1"/>
</dbReference>
<evidence type="ECO:0000313" key="11">
    <source>
        <dbReference type="EMBL" id="PWE54668.1"/>
    </source>
</evidence>
<sequence length="350" mass="38330">MISSVRKALSGLKRAVASGLFLGSLAIALTGCTSAALDDLGVATPKIPAALLKEMQKKGMTAESPVLVRIFKEESVLEVWKQDRSGRYALLKSYPMCRWSGKLGPKTKSGDRQAPEGFYHVSKGMLNPKSQYYLSFNLGYPNRLESALGYTGEALMVHGACSSSGCYAMTDQGVGEIYSLVQKALDGGQDRFQVQAFPFRMTARKLVAHRDDPNFSFWRTLKQGYDSFETTRQQPKVSVCGRRYVFDTTFGDGEPRSPLADCPAAGVVDPRVAAAWSTQTKEIDRLLTEETENHAMSYVDGGMHPSFRALLKENGPEKLASRISQTSYPISRPAAALADPFNGEKLTKTP</sequence>
<dbReference type="Proteomes" id="UP000245252">
    <property type="component" value="Unassembled WGS sequence"/>
</dbReference>
<comment type="similarity">
    <text evidence="2">Belongs to the YkuD family.</text>
</comment>
<dbReference type="CDD" id="cd16913">
    <property type="entry name" value="YkuD_like"/>
    <property type="match status" value="1"/>
</dbReference>
<comment type="caution">
    <text evidence="11">The sequence shown here is derived from an EMBL/GenBank/DDBJ whole genome shotgun (WGS) entry which is preliminary data.</text>
</comment>
<feature type="chain" id="PRO_5015588707" description="L,D-TPase catalytic domain-containing protein" evidence="9">
    <location>
        <begin position="36"/>
        <end position="350"/>
    </location>
</feature>
<dbReference type="UniPathway" id="UPA00219"/>
<reference evidence="11 12" key="1">
    <citation type="submission" date="2018-05" db="EMBL/GenBank/DDBJ databases">
        <title>The draft genome of strain NS-104.</title>
        <authorList>
            <person name="Hang P."/>
            <person name="Jiang J."/>
        </authorList>
    </citation>
    <scope>NUCLEOTIDE SEQUENCE [LARGE SCALE GENOMIC DNA]</scope>
    <source>
        <strain evidence="11 12">NS-104</strain>
    </source>
</reference>
<accession>A0A2U2DMX5</accession>
<dbReference type="InterPro" id="IPR005490">
    <property type="entry name" value="LD_TPept_cat_dom"/>
</dbReference>
<evidence type="ECO:0000256" key="5">
    <source>
        <dbReference type="ARBA" id="ARBA00022984"/>
    </source>
</evidence>
<gene>
    <name evidence="11" type="ORF">DEM27_19315</name>
</gene>
<dbReference type="SUPFAM" id="SSF141523">
    <property type="entry name" value="L,D-transpeptidase catalytic domain-like"/>
    <property type="match status" value="1"/>
</dbReference>
<dbReference type="Pfam" id="PF03734">
    <property type="entry name" value="YkuD"/>
    <property type="match status" value="1"/>
</dbReference>
<evidence type="ECO:0000259" key="10">
    <source>
        <dbReference type="PROSITE" id="PS52029"/>
    </source>
</evidence>
<dbReference type="GO" id="GO:0004180">
    <property type="term" value="F:carboxypeptidase activity"/>
    <property type="evidence" value="ECO:0007669"/>
    <property type="project" value="UniProtKB-ARBA"/>
</dbReference>
<feature type="domain" description="L,D-TPase catalytic" evidence="10">
    <location>
        <begin position="66"/>
        <end position="197"/>
    </location>
</feature>
<dbReference type="GO" id="GO:0071555">
    <property type="term" value="P:cell wall organization"/>
    <property type="evidence" value="ECO:0007669"/>
    <property type="project" value="UniProtKB-UniRule"/>
</dbReference>
<dbReference type="GO" id="GO:0008360">
    <property type="term" value="P:regulation of cell shape"/>
    <property type="evidence" value="ECO:0007669"/>
    <property type="project" value="UniProtKB-UniRule"/>
</dbReference>
<dbReference type="RefSeq" id="WP_109459888.1">
    <property type="nucleotide sequence ID" value="NZ_QFBC01000009.1"/>
</dbReference>
<proteinExistence type="inferred from homology"/>
<dbReference type="GO" id="GO:0016740">
    <property type="term" value="F:transferase activity"/>
    <property type="evidence" value="ECO:0007669"/>
    <property type="project" value="UniProtKB-KW"/>
</dbReference>
<organism evidence="11 12">
    <name type="scientific">Metarhizobium album</name>
    <dbReference type="NCBI Taxonomy" id="2182425"/>
    <lineage>
        <taxon>Bacteria</taxon>
        <taxon>Pseudomonadati</taxon>
        <taxon>Pseudomonadota</taxon>
        <taxon>Alphaproteobacteria</taxon>
        <taxon>Hyphomicrobiales</taxon>
        <taxon>Rhizobiaceae</taxon>
        <taxon>Metarhizobium</taxon>
    </lineage>
</organism>